<comment type="caution">
    <text evidence="1">The sequence shown here is derived from an EMBL/GenBank/DDBJ whole genome shotgun (WGS) entry which is preliminary data.</text>
</comment>
<dbReference type="EMBL" id="VSSQ01113633">
    <property type="protein sequence ID" value="MPN49927.1"/>
    <property type="molecule type" value="Genomic_DNA"/>
</dbReference>
<accession>A0A645IF60</accession>
<reference evidence="1" key="1">
    <citation type="submission" date="2019-08" db="EMBL/GenBank/DDBJ databases">
        <authorList>
            <person name="Kucharzyk K."/>
            <person name="Murdoch R.W."/>
            <person name="Higgins S."/>
            <person name="Loffler F."/>
        </authorList>
    </citation>
    <scope>NUCLEOTIDE SEQUENCE</scope>
</reference>
<proteinExistence type="predicted"/>
<organism evidence="1">
    <name type="scientific">bioreactor metagenome</name>
    <dbReference type="NCBI Taxonomy" id="1076179"/>
    <lineage>
        <taxon>unclassified sequences</taxon>
        <taxon>metagenomes</taxon>
        <taxon>ecological metagenomes</taxon>
    </lineage>
</organism>
<sequence>MHANFVQLFGNGNLLVLCESHAGLLLAVAQGNVMNLDLIRKIPHLSGTLIKVPKACVPLIIAPGGFVIFKRHSVFPPLY</sequence>
<protein>
    <submittedName>
        <fullName evidence="1">Uncharacterized protein</fullName>
    </submittedName>
</protein>
<name>A0A645IF60_9ZZZZ</name>
<gene>
    <name evidence="1" type="ORF">SDC9_197551</name>
</gene>
<evidence type="ECO:0000313" key="1">
    <source>
        <dbReference type="EMBL" id="MPN49927.1"/>
    </source>
</evidence>
<dbReference type="AlphaFoldDB" id="A0A645IF60"/>